<reference evidence="1 2" key="1">
    <citation type="journal article" date="2020" name="IScience">
        <title>Genome Sequencing of the Endangered Kingdonia uniflora (Circaeasteraceae, Ranunculales) Reveals Potential Mechanisms of Evolutionary Specialization.</title>
        <authorList>
            <person name="Sun Y."/>
            <person name="Deng T."/>
            <person name="Zhang A."/>
            <person name="Moore M.J."/>
            <person name="Landis J.B."/>
            <person name="Lin N."/>
            <person name="Zhang H."/>
            <person name="Zhang X."/>
            <person name="Huang J."/>
            <person name="Zhang X."/>
            <person name="Sun H."/>
            <person name="Wang H."/>
        </authorList>
    </citation>
    <scope>NUCLEOTIDE SEQUENCE [LARGE SCALE GENOMIC DNA]</scope>
    <source>
        <strain evidence="1">TB1705</strain>
        <tissue evidence="1">Leaf</tissue>
    </source>
</reference>
<name>A0A7J7N616_9MAGN</name>
<dbReference type="Proteomes" id="UP000541444">
    <property type="component" value="Unassembled WGS sequence"/>
</dbReference>
<gene>
    <name evidence="1" type="ORF">GIB67_003141</name>
</gene>
<keyword evidence="2" id="KW-1185">Reference proteome</keyword>
<proteinExistence type="predicted"/>
<evidence type="ECO:0000313" key="1">
    <source>
        <dbReference type="EMBL" id="KAF6162595.1"/>
    </source>
</evidence>
<accession>A0A7J7N616</accession>
<dbReference type="AlphaFoldDB" id="A0A7J7N616"/>
<dbReference type="EMBL" id="JACGCM010001019">
    <property type="protein sequence ID" value="KAF6162595.1"/>
    <property type="molecule type" value="Genomic_DNA"/>
</dbReference>
<comment type="caution">
    <text evidence="1">The sequence shown here is derived from an EMBL/GenBank/DDBJ whole genome shotgun (WGS) entry which is preliminary data.</text>
</comment>
<evidence type="ECO:0000313" key="2">
    <source>
        <dbReference type="Proteomes" id="UP000541444"/>
    </source>
</evidence>
<protein>
    <submittedName>
        <fullName evidence="1">Uncharacterized protein</fullName>
    </submittedName>
</protein>
<organism evidence="1 2">
    <name type="scientific">Kingdonia uniflora</name>
    <dbReference type="NCBI Taxonomy" id="39325"/>
    <lineage>
        <taxon>Eukaryota</taxon>
        <taxon>Viridiplantae</taxon>
        <taxon>Streptophyta</taxon>
        <taxon>Embryophyta</taxon>
        <taxon>Tracheophyta</taxon>
        <taxon>Spermatophyta</taxon>
        <taxon>Magnoliopsida</taxon>
        <taxon>Ranunculales</taxon>
        <taxon>Circaeasteraceae</taxon>
        <taxon>Kingdonia</taxon>
    </lineage>
</organism>
<sequence>MSVVKSREDPGFKEKRWGEKEVSYLLYGQQSANLSLALQQLFYKYYGVGHPIVKEDVQFLAYLRLRAWEMGNRRKTNDQATNLFILDDVLTAKLLCRKSMPLHVPNGNCEYYLGDRCWRQLAGEARIPLNSLLSISPHISPSTL</sequence>